<feature type="active site" evidence="1">
    <location>
        <position position="232"/>
    </location>
</feature>
<organism evidence="3">
    <name type="scientific">Xenorhabdus szentirmaii</name>
    <dbReference type="NCBI Taxonomy" id="290112"/>
    <lineage>
        <taxon>Bacteria</taxon>
        <taxon>Pseudomonadati</taxon>
        <taxon>Pseudomonadota</taxon>
        <taxon>Gammaproteobacteria</taxon>
        <taxon>Enterobacterales</taxon>
        <taxon>Morganellaceae</taxon>
        <taxon>Xenorhabdus</taxon>
    </lineage>
</organism>
<dbReference type="RefSeq" id="WP_038240291.1">
    <property type="nucleotide sequence ID" value="NZ_JACXBF010000415.1"/>
</dbReference>
<accession>A0AAW3YWM1</accession>
<gene>
    <name evidence="3" type="ORF">ID854_16090</name>
</gene>
<dbReference type="Gene3D" id="2.40.128.90">
    <property type="entry name" value="OMPT-like"/>
    <property type="match status" value="1"/>
</dbReference>
<dbReference type="PIRSF" id="PIRSF001522">
    <property type="entry name" value="Peptidase_A26"/>
    <property type="match status" value="1"/>
</dbReference>
<dbReference type="Pfam" id="PF01278">
    <property type="entry name" value="Omptin"/>
    <property type="match status" value="1"/>
</dbReference>
<dbReference type="InterPro" id="IPR000036">
    <property type="entry name" value="Peptidase_A26_omptin"/>
</dbReference>
<dbReference type="InterPro" id="IPR053724">
    <property type="entry name" value="OMP_A26_sf"/>
</dbReference>
<keyword evidence="3" id="KW-0645">Protease</keyword>
<dbReference type="EMBL" id="JACXBF010000415">
    <property type="protein sequence ID" value="MBD2801912.1"/>
    <property type="molecule type" value="Genomic_DNA"/>
</dbReference>
<sequence length="318" mass="35956">MKLKLVTLGIISLAAAQTAYAAQAVQTTQVENTSPINFNSSSISASASLGILSAETKEYLYNPISGDKTSELIWKIKNTAVIKGDLAWDALPYLTLNARGWYASSSKSGKMDDYDWMNGSQSKWTHWSYHENTKLNSASEFDINVKGWILKQPEYKLGGVLGYQQTDFSWEATGGHGIYENKPKTFENKPLITYKQKFNTPYLGLTGQYRYQDFEFNALLKFSPWVKAKDTDEHILNNETFKAKTSNSRYYSIGVDAGYYITPNVKVFSELTWNKFDNNKKGDVQLTNHSERSSETYRNTGSMGNTNYTISAGVQYRF</sequence>
<proteinExistence type="predicted"/>
<dbReference type="Proteomes" id="UP001193920">
    <property type="component" value="Unassembled WGS sequence"/>
</dbReference>
<dbReference type="GO" id="GO:0009279">
    <property type="term" value="C:cell outer membrane"/>
    <property type="evidence" value="ECO:0007669"/>
    <property type="project" value="InterPro"/>
</dbReference>
<evidence type="ECO:0000256" key="1">
    <source>
        <dbReference type="PIRSR" id="PIRSR001522-1"/>
    </source>
</evidence>
<protein>
    <submittedName>
        <fullName evidence="3">Omptin family outer membrane protease</fullName>
    </submittedName>
</protein>
<feature type="active site" evidence="1">
    <location>
        <position position="115"/>
    </location>
</feature>
<feature type="chain" id="PRO_5043341123" evidence="2">
    <location>
        <begin position="22"/>
        <end position="318"/>
    </location>
</feature>
<feature type="active site" evidence="1">
    <location>
        <position position="234"/>
    </location>
</feature>
<reference evidence="3" key="1">
    <citation type="submission" date="2020-09" db="EMBL/GenBank/DDBJ databases">
        <authorList>
            <person name="Palma L."/>
            <person name="Caballero P."/>
            <person name="Berry C."/>
            <person name="Del Valle E."/>
        </authorList>
    </citation>
    <scope>NUCLEOTIDE SEQUENCE</scope>
    <source>
        <strain evidence="3">M</strain>
    </source>
</reference>
<keyword evidence="2" id="KW-0732">Signal</keyword>
<dbReference type="SUPFAM" id="SSF69917">
    <property type="entry name" value="OMPT-like"/>
    <property type="match status" value="1"/>
</dbReference>
<reference evidence="3" key="2">
    <citation type="journal article" date="2024" name="Toxins">
        <title>Genome Sequence Analysis of Native Xenorhabdus Strains Isolated from Entomopathogenic Nematodes in Argentina.</title>
        <authorList>
            <person name="Palma L."/>
            <person name="Frizzo L."/>
            <person name="Kaiser S."/>
            <person name="Berry C."/>
            <person name="Caballero P."/>
            <person name="Bode H.B."/>
            <person name="Del Valle E.E."/>
        </authorList>
    </citation>
    <scope>NUCLEOTIDE SEQUENCE</scope>
    <source>
        <strain evidence="3">M</strain>
    </source>
</reference>
<dbReference type="InterPro" id="IPR020080">
    <property type="entry name" value="OM_adhesin/peptidase_omptin"/>
</dbReference>
<name>A0AAW3YWM1_9GAMM</name>
<dbReference type="GO" id="GO:0004190">
    <property type="term" value="F:aspartic-type endopeptidase activity"/>
    <property type="evidence" value="ECO:0007669"/>
    <property type="project" value="InterPro"/>
</dbReference>
<dbReference type="GO" id="GO:0006508">
    <property type="term" value="P:proteolysis"/>
    <property type="evidence" value="ECO:0007669"/>
    <property type="project" value="UniProtKB-KW"/>
</dbReference>
<comment type="caution">
    <text evidence="3">The sequence shown here is derived from an EMBL/GenBank/DDBJ whole genome shotgun (WGS) entry which is preliminary data.</text>
</comment>
<dbReference type="AlphaFoldDB" id="A0AAW3YWM1"/>
<feature type="signal peptide" evidence="2">
    <location>
        <begin position="1"/>
        <end position="21"/>
    </location>
</feature>
<evidence type="ECO:0000313" key="3">
    <source>
        <dbReference type="EMBL" id="MBD2801912.1"/>
    </source>
</evidence>
<dbReference type="PRINTS" id="PR00482">
    <property type="entry name" value="OMPTIN"/>
</dbReference>
<feature type="active site" evidence="1">
    <location>
        <position position="113"/>
    </location>
</feature>
<evidence type="ECO:0000256" key="2">
    <source>
        <dbReference type="SAM" id="SignalP"/>
    </source>
</evidence>
<keyword evidence="3" id="KW-0378">Hydrolase</keyword>